<feature type="domain" description="Peptidase S49" evidence="6">
    <location>
        <begin position="109"/>
        <end position="260"/>
    </location>
</feature>
<keyword evidence="5" id="KW-0472">Membrane</keyword>
<dbReference type="InterPro" id="IPR002142">
    <property type="entry name" value="Peptidase_S49"/>
</dbReference>
<dbReference type="CDD" id="cd07023">
    <property type="entry name" value="S49_Sppa_N_C"/>
    <property type="match status" value="1"/>
</dbReference>
<dbReference type="PANTHER" id="PTHR42987">
    <property type="entry name" value="PEPTIDASE S49"/>
    <property type="match status" value="1"/>
</dbReference>
<evidence type="ECO:0000256" key="4">
    <source>
        <dbReference type="ARBA" id="ARBA00022825"/>
    </source>
</evidence>
<proteinExistence type="inferred from homology"/>
<evidence type="ECO:0000313" key="7">
    <source>
        <dbReference type="EMBL" id="GGG20088.1"/>
    </source>
</evidence>
<keyword evidence="5" id="KW-1133">Transmembrane helix</keyword>
<dbReference type="InterPro" id="IPR004635">
    <property type="entry name" value="Pept_S49_SppA"/>
</dbReference>
<evidence type="ECO:0000313" key="8">
    <source>
        <dbReference type="Proteomes" id="UP000597507"/>
    </source>
</evidence>
<dbReference type="GO" id="GO:0008236">
    <property type="term" value="F:serine-type peptidase activity"/>
    <property type="evidence" value="ECO:0007669"/>
    <property type="project" value="UniProtKB-KW"/>
</dbReference>
<dbReference type="SUPFAM" id="SSF52096">
    <property type="entry name" value="ClpP/crotonase"/>
    <property type="match status" value="1"/>
</dbReference>
<feature type="transmembrane region" description="Helical" evidence="5">
    <location>
        <begin position="20"/>
        <end position="38"/>
    </location>
</feature>
<evidence type="ECO:0000256" key="5">
    <source>
        <dbReference type="SAM" id="Phobius"/>
    </source>
</evidence>
<dbReference type="Gene3D" id="3.90.226.10">
    <property type="entry name" value="2-enoyl-CoA Hydratase, Chain A, domain 1"/>
    <property type="match status" value="2"/>
</dbReference>
<accession>A0A8J2Z7W5</accession>
<dbReference type="InterPro" id="IPR047272">
    <property type="entry name" value="S49_SppA_C"/>
</dbReference>
<dbReference type="EMBL" id="BMKS01000001">
    <property type="protein sequence ID" value="GGG20088.1"/>
    <property type="molecule type" value="Genomic_DNA"/>
</dbReference>
<dbReference type="NCBIfam" id="TIGR00706">
    <property type="entry name" value="SppA_dom"/>
    <property type="match status" value="1"/>
</dbReference>
<dbReference type="AlphaFoldDB" id="A0A8J2Z7W5"/>
<organism evidence="7 8">
    <name type="scientific">Caldovatus sediminis</name>
    <dbReference type="NCBI Taxonomy" id="2041189"/>
    <lineage>
        <taxon>Bacteria</taxon>
        <taxon>Pseudomonadati</taxon>
        <taxon>Pseudomonadota</taxon>
        <taxon>Alphaproteobacteria</taxon>
        <taxon>Acetobacterales</taxon>
        <taxon>Roseomonadaceae</taxon>
        <taxon>Caldovatus</taxon>
    </lineage>
</organism>
<keyword evidence="5" id="KW-0812">Transmembrane</keyword>
<comment type="similarity">
    <text evidence="1">Belongs to the peptidase S49 family.</text>
</comment>
<dbReference type="RefSeq" id="WP_188898140.1">
    <property type="nucleotide sequence ID" value="NZ_BMKS01000001.1"/>
</dbReference>
<gene>
    <name evidence="7" type="ORF">GCM10010964_05390</name>
</gene>
<evidence type="ECO:0000256" key="1">
    <source>
        <dbReference type="ARBA" id="ARBA00008683"/>
    </source>
</evidence>
<evidence type="ECO:0000259" key="6">
    <source>
        <dbReference type="Pfam" id="PF01343"/>
    </source>
</evidence>
<reference evidence="7 8" key="1">
    <citation type="journal article" date="2014" name="Int. J. Syst. Evol. Microbiol.">
        <title>Complete genome sequence of Corynebacterium casei LMG S-19264T (=DSM 44701T), isolated from a smear-ripened cheese.</title>
        <authorList>
            <consortium name="US DOE Joint Genome Institute (JGI-PGF)"/>
            <person name="Walter F."/>
            <person name="Albersmeier A."/>
            <person name="Kalinowski J."/>
            <person name="Ruckert C."/>
        </authorList>
    </citation>
    <scope>NUCLEOTIDE SEQUENCE [LARGE SCALE GENOMIC DNA]</scope>
    <source>
        <strain evidence="7 8">CGMCC 1.16330</strain>
    </source>
</reference>
<dbReference type="GO" id="GO:0006508">
    <property type="term" value="P:proteolysis"/>
    <property type="evidence" value="ECO:0007669"/>
    <property type="project" value="UniProtKB-KW"/>
</dbReference>
<protein>
    <submittedName>
        <fullName evidence="7">Clp protease</fullName>
    </submittedName>
</protein>
<keyword evidence="4" id="KW-0720">Serine protease</keyword>
<dbReference type="PANTHER" id="PTHR42987:SF4">
    <property type="entry name" value="PROTEASE SOHB-RELATED"/>
    <property type="match status" value="1"/>
</dbReference>
<dbReference type="Pfam" id="PF01343">
    <property type="entry name" value="Peptidase_S49"/>
    <property type="match status" value="1"/>
</dbReference>
<dbReference type="InterPro" id="IPR029045">
    <property type="entry name" value="ClpP/crotonase-like_dom_sf"/>
</dbReference>
<evidence type="ECO:0000256" key="2">
    <source>
        <dbReference type="ARBA" id="ARBA00022670"/>
    </source>
</evidence>
<name>A0A8J2Z7W5_9PROT</name>
<evidence type="ECO:0000256" key="3">
    <source>
        <dbReference type="ARBA" id="ARBA00022801"/>
    </source>
</evidence>
<comment type="caution">
    <text evidence="7">The sequence shown here is derived from an EMBL/GenBank/DDBJ whole genome shotgun (WGS) entry which is preliminary data.</text>
</comment>
<keyword evidence="3" id="KW-0378">Hydrolase</keyword>
<keyword evidence="8" id="KW-1185">Reference proteome</keyword>
<sequence length="308" mass="33249">MSLEPDLLIDRRRLKRRLGFWRAAAVLLGVLALFALFGRGDEVPGAGILGRGHVARLPVTGFISDDRRVIEALDRAARSDAVRALIVAIDSSGGSVAGGEALRAAIARFRESGKPVVAVMGGTAASAGLMVAMPAERVLAREGTLTGSIGVLLQSFDASELLDRFGVRPEILASGRFKDQPSPFRPLSEEGRAQLMRVVTDLHEQFVAMVAQGRNLPLEQVQAIADGRVFTGRQALALGLVDAIGGEREARRWLAAERGVPEETPVRDIEVRGPGERLVEWVGRTFLKTLVSEWLAVDAPRALWQPSR</sequence>
<dbReference type="Proteomes" id="UP000597507">
    <property type="component" value="Unassembled WGS sequence"/>
</dbReference>
<keyword evidence="2 7" id="KW-0645">Protease</keyword>